<dbReference type="AlphaFoldDB" id="A0A061RMQ0"/>
<organism evidence="1">
    <name type="scientific">Tetraselmis sp. GSL018</name>
    <dbReference type="NCBI Taxonomy" id="582737"/>
    <lineage>
        <taxon>Eukaryota</taxon>
        <taxon>Viridiplantae</taxon>
        <taxon>Chlorophyta</taxon>
        <taxon>core chlorophytes</taxon>
        <taxon>Chlorodendrophyceae</taxon>
        <taxon>Chlorodendrales</taxon>
        <taxon>Chlorodendraceae</taxon>
        <taxon>Tetraselmis</taxon>
    </lineage>
</organism>
<reference evidence="1" key="1">
    <citation type="submission" date="2014-05" db="EMBL/GenBank/DDBJ databases">
        <title>The transcriptome of the halophilic microalga Tetraselmis sp. GSL018 isolated from the Great Salt Lake, Utah.</title>
        <authorList>
            <person name="Jinkerson R.E."/>
            <person name="D'Adamo S."/>
            <person name="Posewitz M.C."/>
        </authorList>
    </citation>
    <scope>NUCLEOTIDE SEQUENCE</scope>
    <source>
        <strain evidence="1">GSL018</strain>
    </source>
</reference>
<accession>A0A061RMQ0</accession>
<evidence type="ECO:0000313" key="1">
    <source>
        <dbReference type="EMBL" id="JAC74162.1"/>
    </source>
</evidence>
<sequence>MFQYTPCEYQSHVLDDKNFVILVRTAPPPAPGKGGKTLREKGYTAHTLLEKNSRSPSE</sequence>
<feature type="non-terminal residue" evidence="1">
    <location>
        <position position="58"/>
    </location>
</feature>
<gene>
    <name evidence="1" type="ORF">TSPGSL018_26721</name>
</gene>
<protein>
    <submittedName>
        <fullName evidence="1">Uncharacterized protein</fullName>
    </submittedName>
</protein>
<proteinExistence type="predicted"/>
<name>A0A061RMQ0_9CHLO</name>
<dbReference type="EMBL" id="GBEZ01011644">
    <property type="protein sequence ID" value="JAC74162.1"/>
    <property type="molecule type" value="Transcribed_RNA"/>
</dbReference>